<dbReference type="Pfam" id="PF04244">
    <property type="entry name" value="DPRP"/>
    <property type="match status" value="1"/>
</dbReference>
<gene>
    <name evidence="1" type="ORF">I5907_05715</name>
</gene>
<reference evidence="1" key="1">
    <citation type="submission" date="2020-11" db="EMBL/GenBank/DDBJ databases">
        <title>Bacterial whole genome sequence for Panacibacter sp. DH6.</title>
        <authorList>
            <person name="Le V."/>
            <person name="Ko S."/>
            <person name="Ahn C.-Y."/>
            <person name="Oh H.-M."/>
        </authorList>
    </citation>
    <scope>NUCLEOTIDE SEQUENCE</scope>
    <source>
        <strain evidence="1">DH6</strain>
    </source>
</reference>
<dbReference type="InterPro" id="IPR007357">
    <property type="entry name" value="PhrB-like"/>
</dbReference>
<dbReference type="EMBL" id="JADWYR010000001">
    <property type="protein sequence ID" value="MBG9375721.1"/>
    <property type="molecule type" value="Genomic_DNA"/>
</dbReference>
<comment type="caution">
    <text evidence="1">The sequence shown here is derived from an EMBL/GenBank/DDBJ whole genome shotgun (WGS) entry which is preliminary data.</text>
</comment>
<protein>
    <submittedName>
        <fullName evidence="1">Cryptochrome/photolyase family protein</fullName>
    </submittedName>
</protein>
<dbReference type="Proteomes" id="UP000628448">
    <property type="component" value="Unassembled WGS sequence"/>
</dbReference>
<dbReference type="Gene3D" id="3.40.50.620">
    <property type="entry name" value="HUPs"/>
    <property type="match status" value="1"/>
</dbReference>
<sequence length="500" mass="58975">MDVTIIFPHQLFKQHPAIATDRAVYLVEEWLFFKQFNFHKQKLVLHRASMKQYEALLQQTGKTVTYVNATEDICDTRKLVKHLHTKKTTAIHVAELTDDWLKRRLVTACKKYKIRCIIYRTPGFLNTLEEADDYFKEKSTYFQTDFYIAERKKRKLLLDEHDKPLGGKWTYDAENRLKFPKGETVPKLALPEAGEYTKEARRYIEQHFADNYGNALSPFPSKKDTAYPVTHEDAEKWLRDFLQNRFEKFGIYEDAMVAAEHVLYHSVLTPALNIGLLTPAQVVTETINIAKHNKVPLNSVEGFIRQVTGWREFIRIVYEREGRKQRTKNYWQFNRKIPKTFWTGNTGIVPVDIVIQKVLQSGYSHHIERLMIIGNFMLLCEFNPDEVYKWFMEMYVDAYDWVMVPNVYGMTQFADGGLMTTKPYISGSNYLLKMGNWQKGDWQKIWDALFWRFMHVHRDFFARNARLGMLLKTFDKMPAAKRNSYIDTAEDFLHQLDTTA</sequence>
<proteinExistence type="predicted"/>
<evidence type="ECO:0000313" key="1">
    <source>
        <dbReference type="EMBL" id="MBG9375721.1"/>
    </source>
</evidence>
<name>A0A931E8K7_9BACT</name>
<dbReference type="PANTHER" id="PTHR38657">
    <property type="entry name" value="SLR1343 PROTEIN"/>
    <property type="match status" value="1"/>
</dbReference>
<dbReference type="Gene3D" id="1.10.10.1710">
    <property type="entry name" value="Deoxyribodipyrimidine photolyase-related"/>
    <property type="match status" value="1"/>
</dbReference>
<keyword evidence="2" id="KW-1185">Reference proteome</keyword>
<dbReference type="RefSeq" id="WP_196989757.1">
    <property type="nucleotide sequence ID" value="NZ_JADWYR010000001.1"/>
</dbReference>
<organism evidence="1 2">
    <name type="scientific">Panacibacter microcysteis</name>
    <dbReference type="NCBI Taxonomy" id="2793269"/>
    <lineage>
        <taxon>Bacteria</taxon>
        <taxon>Pseudomonadati</taxon>
        <taxon>Bacteroidota</taxon>
        <taxon>Chitinophagia</taxon>
        <taxon>Chitinophagales</taxon>
        <taxon>Chitinophagaceae</taxon>
        <taxon>Panacibacter</taxon>
    </lineage>
</organism>
<dbReference type="InterPro" id="IPR052551">
    <property type="entry name" value="UV-DNA_repair_photolyase"/>
</dbReference>
<dbReference type="InterPro" id="IPR036134">
    <property type="entry name" value="Crypto/Photolyase_FAD-like_sf"/>
</dbReference>
<dbReference type="PANTHER" id="PTHR38657:SF1">
    <property type="entry name" value="SLR1343 PROTEIN"/>
    <property type="match status" value="1"/>
</dbReference>
<dbReference type="SUPFAM" id="SSF48173">
    <property type="entry name" value="Cryptochrome/photolyase FAD-binding domain"/>
    <property type="match status" value="1"/>
</dbReference>
<dbReference type="InterPro" id="IPR014729">
    <property type="entry name" value="Rossmann-like_a/b/a_fold"/>
</dbReference>
<dbReference type="AlphaFoldDB" id="A0A931E8K7"/>
<evidence type="ECO:0000313" key="2">
    <source>
        <dbReference type="Proteomes" id="UP000628448"/>
    </source>
</evidence>
<dbReference type="Gene3D" id="1.10.579.10">
    <property type="entry name" value="DNA Cyclobutane Dipyrimidine Photolyase, subunit A, domain 3"/>
    <property type="match status" value="1"/>
</dbReference>
<accession>A0A931E8K7</accession>
<dbReference type="Gene3D" id="1.25.40.80">
    <property type="match status" value="1"/>
</dbReference>